<protein>
    <submittedName>
        <fullName evidence="3">XdhC and CoxI family protein</fullName>
    </submittedName>
</protein>
<evidence type="ECO:0000259" key="2">
    <source>
        <dbReference type="Pfam" id="PF13478"/>
    </source>
</evidence>
<gene>
    <name evidence="3" type="ORF">SAMN04488541_101437</name>
</gene>
<dbReference type="Proteomes" id="UP000199513">
    <property type="component" value="Unassembled WGS sequence"/>
</dbReference>
<keyword evidence="4" id="KW-1185">Reference proteome</keyword>
<dbReference type="PANTHER" id="PTHR30388:SF6">
    <property type="entry name" value="XANTHINE DEHYDROGENASE SUBUNIT A-RELATED"/>
    <property type="match status" value="1"/>
</dbReference>
<proteinExistence type="predicted"/>
<evidence type="ECO:0000259" key="1">
    <source>
        <dbReference type="Pfam" id="PF02625"/>
    </source>
</evidence>
<organism evidence="3 4">
    <name type="scientific">Thermoflexibacter ruber</name>
    <dbReference type="NCBI Taxonomy" id="1003"/>
    <lineage>
        <taxon>Bacteria</taxon>
        <taxon>Pseudomonadati</taxon>
        <taxon>Bacteroidota</taxon>
        <taxon>Cytophagia</taxon>
        <taxon>Cytophagales</taxon>
        <taxon>Thermoflexibacteraceae</taxon>
        <taxon>Thermoflexibacter</taxon>
    </lineage>
</organism>
<dbReference type="Pfam" id="PF13478">
    <property type="entry name" value="XdhC_C"/>
    <property type="match status" value="1"/>
</dbReference>
<reference evidence="3 4" key="1">
    <citation type="submission" date="2016-10" db="EMBL/GenBank/DDBJ databases">
        <authorList>
            <person name="de Groot N.N."/>
        </authorList>
    </citation>
    <scope>NUCLEOTIDE SEQUENCE [LARGE SCALE GENOMIC DNA]</scope>
    <source>
        <strain>GEY</strain>
        <strain evidence="4">DSM 9560</strain>
    </source>
</reference>
<name>A0A1I2FLI3_9BACT</name>
<evidence type="ECO:0000313" key="4">
    <source>
        <dbReference type="Proteomes" id="UP000199513"/>
    </source>
</evidence>
<evidence type="ECO:0000313" key="3">
    <source>
        <dbReference type="EMBL" id="SFF05470.1"/>
    </source>
</evidence>
<dbReference type="RefSeq" id="WP_091544280.1">
    <property type="nucleotide sequence ID" value="NZ_FONY01000014.1"/>
</dbReference>
<feature type="domain" description="XdhC Rossmann" evidence="2">
    <location>
        <begin position="213"/>
        <end position="353"/>
    </location>
</feature>
<dbReference type="EMBL" id="FONY01000014">
    <property type="protein sequence ID" value="SFF05470.1"/>
    <property type="molecule type" value="Genomic_DNA"/>
</dbReference>
<accession>A0A1I2FLI3</accession>
<dbReference type="OrthoDB" id="9773039at2"/>
<dbReference type="InterPro" id="IPR027051">
    <property type="entry name" value="XdhC_Rossmann_dom"/>
</dbReference>
<dbReference type="InterPro" id="IPR003777">
    <property type="entry name" value="XdhC_CoxI"/>
</dbReference>
<feature type="domain" description="XdhC- CoxI" evidence="1">
    <location>
        <begin position="18"/>
        <end position="81"/>
    </location>
</feature>
<dbReference type="Gene3D" id="3.40.50.720">
    <property type="entry name" value="NAD(P)-binding Rossmann-like Domain"/>
    <property type="match status" value="1"/>
</dbReference>
<dbReference type="PANTHER" id="PTHR30388">
    <property type="entry name" value="ALDEHYDE OXIDOREDUCTASE MOLYBDENUM COFACTOR ASSEMBLY PROTEIN"/>
    <property type="match status" value="1"/>
</dbReference>
<dbReference type="AlphaFoldDB" id="A0A1I2FLI3"/>
<sequence length="376" mass="41829">MKELEKIVATYDQINFSERKAALATVVSVQGSSYRRAGARMIMTDDGQWTGAISGGCLEGDALRQARKIIAEGKPKLVRYDTTDDQSATSLGVGLGCNGIIDVLIEPVNQEDNLHHIHILKSFLGKPRTEQETELIATVYASETAEVEIGERLFQRADKQTLNFIRNKELADKILRVAPQVMSEGKSQSMSFSLSDKKSVEVFLEVLKPAIHLIIFGPGYDSIPLVKLAHEVGWYVTLVDDRTANLQPERFPNANQMLEIPREEVGQKLSFGELTAAILISHSYKFDLAILKQLIHQPISYIGMLGPRKRFDKMLAEIGNMTEEQISKVHNPIGLDIGAETPEEIALAILAEIQAHFAKREGGFLKKRIGTIHERN</sequence>
<dbReference type="STRING" id="1003.SAMN04488541_101437"/>
<dbReference type="InterPro" id="IPR052698">
    <property type="entry name" value="MoCofactor_Util/Proc"/>
</dbReference>
<dbReference type="Pfam" id="PF02625">
    <property type="entry name" value="XdhC_CoxI"/>
    <property type="match status" value="1"/>
</dbReference>